<proteinExistence type="predicted"/>
<protein>
    <recommendedName>
        <fullName evidence="3">DUF4262 domain-containing protein</fullName>
    </recommendedName>
</protein>
<gene>
    <name evidence="1" type="ORF">HNR67_008402</name>
</gene>
<accession>A0A7W7G0H5</accession>
<dbReference type="AlphaFoldDB" id="A0A7W7G0H5"/>
<dbReference type="RefSeq" id="WP_185009459.1">
    <property type="nucleotide sequence ID" value="NZ_BAAAUI010000007.1"/>
</dbReference>
<name>A0A7W7G0H5_9PSEU</name>
<dbReference type="Proteomes" id="UP000533598">
    <property type="component" value="Unassembled WGS sequence"/>
</dbReference>
<organism evidence="1 2">
    <name type="scientific">Crossiella cryophila</name>
    <dbReference type="NCBI Taxonomy" id="43355"/>
    <lineage>
        <taxon>Bacteria</taxon>
        <taxon>Bacillati</taxon>
        <taxon>Actinomycetota</taxon>
        <taxon>Actinomycetes</taxon>
        <taxon>Pseudonocardiales</taxon>
        <taxon>Pseudonocardiaceae</taxon>
        <taxon>Crossiella</taxon>
    </lineage>
</organism>
<dbReference type="EMBL" id="JACHMH010000001">
    <property type="protein sequence ID" value="MBB4682284.1"/>
    <property type="molecule type" value="Genomic_DNA"/>
</dbReference>
<evidence type="ECO:0000313" key="2">
    <source>
        <dbReference type="Proteomes" id="UP000533598"/>
    </source>
</evidence>
<dbReference type="InterPro" id="IPR025358">
    <property type="entry name" value="DUF4262"/>
</dbReference>
<evidence type="ECO:0008006" key="3">
    <source>
        <dbReference type="Google" id="ProtNLM"/>
    </source>
</evidence>
<dbReference type="Pfam" id="PF14081">
    <property type="entry name" value="DUF4262"/>
    <property type="match status" value="1"/>
</dbReference>
<evidence type="ECO:0000313" key="1">
    <source>
        <dbReference type="EMBL" id="MBB4682284.1"/>
    </source>
</evidence>
<comment type="caution">
    <text evidence="1">The sequence shown here is derived from an EMBL/GenBank/DDBJ whole genome shotgun (WGS) entry which is preliminary data.</text>
</comment>
<keyword evidence="2" id="KW-1185">Reference proteome</keyword>
<sequence length="179" mass="20616">MPRTTECACLICEPPDARQDQRWRREIGTVRRHRWGVVGIVDEPGWAFSYGLWHSFRQPEIAMFGLRGPDMMTWLNELADRIPGGGVLCDGDELTDVLADQPVLLRAADASWNDGLFGTAVGFYRQRTPPFLQVIWPDRHGHWPWHPEAGDRCRDWQPNLWLPLAEHPGELWPRIATEV</sequence>
<reference evidence="1 2" key="1">
    <citation type="submission" date="2020-08" db="EMBL/GenBank/DDBJ databases">
        <title>Sequencing the genomes of 1000 actinobacteria strains.</title>
        <authorList>
            <person name="Klenk H.-P."/>
        </authorList>
    </citation>
    <scope>NUCLEOTIDE SEQUENCE [LARGE SCALE GENOMIC DNA]</scope>
    <source>
        <strain evidence="1 2">DSM 44230</strain>
    </source>
</reference>